<dbReference type="RefSeq" id="WP_111930744.1">
    <property type="nucleotide sequence ID" value="NZ_CADFFP010000005.1"/>
</dbReference>
<evidence type="ECO:0000256" key="3">
    <source>
        <dbReference type="SAM" id="SignalP"/>
    </source>
</evidence>
<feature type="region of interest" description="Disordered" evidence="2">
    <location>
        <begin position="296"/>
        <end position="365"/>
    </location>
</feature>
<organism evidence="5 6">
    <name type="scientific">Paraburkholderia bryophila</name>
    <dbReference type="NCBI Taxonomy" id="420952"/>
    <lineage>
        <taxon>Bacteria</taxon>
        <taxon>Pseudomonadati</taxon>
        <taxon>Pseudomonadota</taxon>
        <taxon>Betaproteobacteria</taxon>
        <taxon>Burkholderiales</taxon>
        <taxon>Burkholderiaceae</taxon>
        <taxon>Paraburkholderia</taxon>
    </lineage>
</organism>
<evidence type="ECO:0000313" key="5">
    <source>
        <dbReference type="EMBL" id="RAS35953.1"/>
    </source>
</evidence>
<feature type="chain" id="PRO_5016437653" evidence="3">
    <location>
        <begin position="29"/>
        <end position="365"/>
    </location>
</feature>
<dbReference type="Proteomes" id="UP000248918">
    <property type="component" value="Unassembled WGS sequence"/>
</dbReference>
<comment type="caution">
    <text evidence="5">The sequence shown here is derived from an EMBL/GenBank/DDBJ whole genome shotgun (WGS) entry which is preliminary data.</text>
</comment>
<sequence>MPRRLLTLTAALALAALGGCSATGVLNAAVSAKRFHADDGLAYGANPRQKLDVYTPTASAPQTGPHGRPVVVFFYGGSWQNGSRSSYLFVGAALAARGFVAVLPDYRTWPETAFPGFVDDAARAVRWARDHAAEFGGDPSRIFLMGHSAGAHIVMLLATDGRYLAAQQMSKSDLSGVIGLAGPYDFLPLHDATLEDIFPRALRAASQPINFVQGDEPPMFLAAGERDTTVDPGNTDRLAAKLRLAGDKEVEVKHYPRVGHALLVGAIAGPLRGFAPVLDDSAAFINAQTTIAAQRESAAQAPDVSSRTAPGLLPSGSSGNVVQMRRRTKAETVPCNTASTSASASASTSIAEATCPKQATPAHGD</sequence>
<feature type="domain" description="BD-FAE-like" evidence="4">
    <location>
        <begin position="51"/>
        <end position="242"/>
    </location>
</feature>
<dbReference type="Gene3D" id="3.40.50.1820">
    <property type="entry name" value="alpha/beta hydrolase"/>
    <property type="match status" value="1"/>
</dbReference>
<dbReference type="GO" id="GO:0016787">
    <property type="term" value="F:hydrolase activity"/>
    <property type="evidence" value="ECO:0007669"/>
    <property type="project" value="UniProtKB-KW"/>
</dbReference>
<dbReference type="AlphaFoldDB" id="A0A329CM85"/>
<dbReference type="PANTHER" id="PTHR48081:SF9">
    <property type="entry name" value="CARBOXYLESTERASE"/>
    <property type="match status" value="1"/>
</dbReference>
<protein>
    <submittedName>
        <fullName evidence="5">Acetyl esterase/lipase</fullName>
    </submittedName>
</protein>
<dbReference type="SUPFAM" id="SSF53474">
    <property type="entry name" value="alpha/beta-Hydrolases"/>
    <property type="match status" value="1"/>
</dbReference>
<dbReference type="PROSITE" id="PS51257">
    <property type="entry name" value="PROKAR_LIPOPROTEIN"/>
    <property type="match status" value="1"/>
</dbReference>
<feature type="signal peptide" evidence="3">
    <location>
        <begin position="1"/>
        <end position="28"/>
    </location>
</feature>
<keyword evidence="1" id="KW-0378">Hydrolase</keyword>
<dbReference type="EMBL" id="QLTK01000004">
    <property type="protein sequence ID" value="RAS35953.1"/>
    <property type="molecule type" value="Genomic_DNA"/>
</dbReference>
<dbReference type="PROSITE" id="PS00122">
    <property type="entry name" value="CARBOXYLESTERASE_B_1"/>
    <property type="match status" value="1"/>
</dbReference>
<dbReference type="InterPro" id="IPR050300">
    <property type="entry name" value="GDXG_lipolytic_enzyme"/>
</dbReference>
<dbReference type="InterPro" id="IPR049492">
    <property type="entry name" value="BD-FAE-like_dom"/>
</dbReference>
<dbReference type="InterPro" id="IPR029058">
    <property type="entry name" value="AB_hydrolase_fold"/>
</dbReference>
<evidence type="ECO:0000256" key="2">
    <source>
        <dbReference type="SAM" id="MobiDB-lite"/>
    </source>
</evidence>
<accession>A0A329CM85</accession>
<dbReference type="OrthoDB" id="9771666at2"/>
<evidence type="ECO:0000259" key="4">
    <source>
        <dbReference type="Pfam" id="PF20434"/>
    </source>
</evidence>
<reference evidence="5 6" key="1">
    <citation type="submission" date="2018-06" db="EMBL/GenBank/DDBJ databases">
        <title>Genomic Encyclopedia of Type Strains, Phase III (KMG-III): the genomes of soil and plant-associated and newly described type strains.</title>
        <authorList>
            <person name="Whitman W."/>
        </authorList>
    </citation>
    <scope>NUCLEOTIDE SEQUENCE [LARGE SCALE GENOMIC DNA]</scope>
    <source>
        <strain evidence="5 6">LMG 23644</strain>
    </source>
</reference>
<dbReference type="InterPro" id="IPR019826">
    <property type="entry name" value="Carboxylesterase_B_AS"/>
</dbReference>
<evidence type="ECO:0000313" key="6">
    <source>
        <dbReference type="Proteomes" id="UP000248918"/>
    </source>
</evidence>
<feature type="compositionally biased region" description="Low complexity" evidence="2">
    <location>
        <begin position="337"/>
        <end position="354"/>
    </location>
</feature>
<name>A0A329CM85_9BURK</name>
<evidence type="ECO:0000256" key="1">
    <source>
        <dbReference type="ARBA" id="ARBA00022801"/>
    </source>
</evidence>
<dbReference type="PANTHER" id="PTHR48081">
    <property type="entry name" value="AB HYDROLASE SUPERFAMILY PROTEIN C4A8.06C"/>
    <property type="match status" value="1"/>
</dbReference>
<gene>
    <name evidence="5" type="ORF">BX591_104283</name>
</gene>
<keyword evidence="3" id="KW-0732">Signal</keyword>
<dbReference type="Pfam" id="PF20434">
    <property type="entry name" value="BD-FAE"/>
    <property type="match status" value="1"/>
</dbReference>
<proteinExistence type="predicted"/>